<sequence>MSALLAQATLLSVPRAPALASTTHMKIQLSLDDLELQVRMEDHATARDFISLLPLHLSLEDYAAIEKIATLPRRLPTAGAPAGYTPEAGDLAYYAPWGNLALFYKGFSYSAGLIRLGRIEGPLEALAKSRSRTARWRLAGG</sequence>
<evidence type="ECO:0000313" key="2">
    <source>
        <dbReference type="EMBL" id="MDD0839860.1"/>
    </source>
</evidence>
<evidence type="ECO:0000313" key="3">
    <source>
        <dbReference type="Proteomes" id="UP001528673"/>
    </source>
</evidence>
<dbReference type="InterPro" id="IPR029000">
    <property type="entry name" value="Cyclophilin-like_dom_sf"/>
</dbReference>
<comment type="caution">
    <text evidence="2">The sequence shown here is derived from an EMBL/GenBank/DDBJ whole genome shotgun (WGS) entry which is preliminary data.</text>
</comment>
<gene>
    <name evidence="2" type="ORF">PSQ40_14850</name>
</gene>
<accession>A0ABT5N0S4</accession>
<feature type="domain" description="Cyclophilin-like" evidence="1">
    <location>
        <begin position="30"/>
        <end position="129"/>
    </location>
</feature>
<protein>
    <submittedName>
        <fullName evidence="2">Cyclophilin-like fold protein</fullName>
    </submittedName>
</protein>
<dbReference type="Pfam" id="PF18050">
    <property type="entry name" value="Cyclophil_like2"/>
    <property type="match status" value="1"/>
</dbReference>
<dbReference type="InterPro" id="IPR041183">
    <property type="entry name" value="Cyclophilin-like"/>
</dbReference>
<dbReference type="EMBL" id="JAQSIP010000007">
    <property type="protein sequence ID" value="MDD0839860.1"/>
    <property type="molecule type" value="Genomic_DNA"/>
</dbReference>
<evidence type="ECO:0000259" key="1">
    <source>
        <dbReference type="Pfam" id="PF18050"/>
    </source>
</evidence>
<proteinExistence type="predicted"/>
<reference evidence="2 3" key="1">
    <citation type="submission" date="2023-02" db="EMBL/GenBank/DDBJ databases">
        <title>Bacterial whole genomic sequence of Curvibacter sp. HBC61.</title>
        <authorList>
            <person name="Le V."/>
            <person name="Ko S.-R."/>
            <person name="Ahn C.-Y."/>
            <person name="Oh H.-M."/>
        </authorList>
    </citation>
    <scope>NUCLEOTIDE SEQUENCE [LARGE SCALE GENOMIC DNA]</scope>
    <source>
        <strain evidence="2 3">HBC61</strain>
    </source>
</reference>
<dbReference type="SUPFAM" id="SSF50891">
    <property type="entry name" value="Cyclophilin-like"/>
    <property type="match status" value="1"/>
</dbReference>
<dbReference type="Proteomes" id="UP001528673">
    <property type="component" value="Unassembled WGS sequence"/>
</dbReference>
<name>A0ABT5N0S4_9BURK</name>
<dbReference type="Gene3D" id="2.40.100.20">
    <property type="match status" value="1"/>
</dbReference>
<organism evidence="2 3">
    <name type="scientific">Curvibacter cyanobacteriorum</name>
    <dbReference type="NCBI Taxonomy" id="3026422"/>
    <lineage>
        <taxon>Bacteria</taxon>
        <taxon>Pseudomonadati</taxon>
        <taxon>Pseudomonadota</taxon>
        <taxon>Betaproteobacteria</taxon>
        <taxon>Burkholderiales</taxon>
        <taxon>Comamonadaceae</taxon>
        <taxon>Curvibacter</taxon>
    </lineage>
</organism>
<keyword evidence="3" id="KW-1185">Reference proteome</keyword>